<reference evidence="13 14" key="1">
    <citation type="submission" date="2018-11" db="EMBL/GenBank/DDBJ databases">
        <authorList>
            <person name="Zhou Z."/>
            <person name="Wang G."/>
        </authorList>
    </citation>
    <scope>NUCLEOTIDE SEQUENCE [LARGE SCALE GENOMIC DNA]</scope>
    <source>
        <strain evidence="13 14">KCTC52004</strain>
    </source>
</reference>
<dbReference type="Proteomes" id="UP000271925">
    <property type="component" value="Unassembled WGS sequence"/>
</dbReference>
<dbReference type="InterPro" id="IPR023996">
    <property type="entry name" value="TonB-dep_OMP_SusC/RagA"/>
</dbReference>
<evidence type="ECO:0000256" key="9">
    <source>
        <dbReference type="RuleBase" id="RU003357"/>
    </source>
</evidence>
<dbReference type="InterPro" id="IPR036942">
    <property type="entry name" value="Beta-barrel_TonB_sf"/>
</dbReference>
<dbReference type="GO" id="GO:0009279">
    <property type="term" value="C:cell outer membrane"/>
    <property type="evidence" value="ECO:0007669"/>
    <property type="project" value="UniProtKB-SubCell"/>
</dbReference>
<feature type="domain" description="TonB-dependent receptor-like beta-barrel" evidence="11">
    <location>
        <begin position="553"/>
        <end position="1132"/>
    </location>
</feature>
<dbReference type="NCBIfam" id="TIGR04057">
    <property type="entry name" value="SusC_RagA_signa"/>
    <property type="match status" value="1"/>
</dbReference>
<evidence type="ECO:0000256" key="8">
    <source>
        <dbReference type="PROSITE-ProRule" id="PRU01360"/>
    </source>
</evidence>
<keyword evidence="6 8" id="KW-0472">Membrane</keyword>
<dbReference type="NCBIfam" id="TIGR04056">
    <property type="entry name" value="OMP_RagA_SusC"/>
    <property type="match status" value="1"/>
</dbReference>
<feature type="domain" description="TonB-dependent receptor plug" evidence="12">
    <location>
        <begin position="269"/>
        <end position="382"/>
    </location>
</feature>
<keyword evidence="2 8" id="KW-0813">Transport</keyword>
<gene>
    <name evidence="13" type="ORF">EHT25_32360</name>
</gene>
<sequence length="1177" mass="127232">MDDRKCSLKPATDPEDRGLGMILPNVSIQPKPFKCMKEFLLKRTLSPWTIMRIGLLPILLVIWGLGTAFAIDGKAQDLLSRKVTIRVKQLEVRRIFQQIEQQADVQFVYSSRLIRSRHKLTYEAADQHLEKVLADLLKPLGATYEVSGKTIILRQESHTGPPESFLPALSTDGMVAEIPISGKVSDGKGEGLPGVSVLIKGTSRGTTTDSQGQYRVVVPDSKAILVFSYVGYVSQELTVGGQSTLNLTLVEDNKALNEVVVVGYGEQKKSNVTGSIVSIKATDITKVQSPSFENALQGKVPGVYVTTNGGQPGGGISVRIRGVGAINNSNPLYIIDGVQIGAGDSENSNPLATINSNDIESIDILKDAASTAIYGTRAANGVVLITTKRGNSGTPRLSLTTYHGIQNPTRKLPNPMNATQFGQNMNAAFTAAGQPAPFADPTTLGEGTNWIKEMMRPGKISEYQFSIAGGGAKNKYFVSANYFTNDGMMIRTWFERMSVRVNTDNQISDKVKIGNSLSISRVNRRDNGAGNRQFIGGVFTNIYQTLPTMPVYNADGSFAGPTDSRFERPSNPVFDQLRPKIDNEEYNVIGNLYAEYEPIKRLIFRTSFSANVGNGSSYTFNPIWTAGLLNSAGLSNVNAGSSLGHQWTWENTLTYTRDFGKHNLNFLVGTTALDYRGRNANQSASYDTDAFQEITSQGAKSINTSTGSSQESLASVFGRVAYSYADRYLLTVNVRQDGSSKFGANKKYGVFPSVSGGWRISEEAFFPKNNIVSDLKLRAGWGQVGSDAIGNFRYLARVGSGFNYAFGNQTGQSSIGAALADLGNPEIKWETVTEYNIGLESGLFNNKLSFSAEYFNRTRTDMLLTLILPGVSGLQSTVRNVGSLTNKGLEFNLGYRSSVGAVRYNLSGNLTTYNNKVVSLGGSTDIIGLTYPGSGAITIIREGQPLGVYYGLISEGLFQTQEAVAAANAIDGNAATPYQAAGTAPGDFKYKDLNGDGKINESDKTIIGNPTPKFTYGFGGDASYKNFDLSLQFFGVSGNDILNLNRTSIESSGRAWNKVESVVNAWHGEGTSNSIPRPILSDPNLNSRVASHLVENGSYLRLKNIQLGYSIKGAGLKKLGVSNARVYIAVQNAFVLTKFSGVDPEVGLDDNNSARAGIYNDLYPQARTSSLGLKLDF</sequence>
<dbReference type="EMBL" id="RQJO01000017">
    <property type="protein sequence ID" value="RRA97740.1"/>
    <property type="molecule type" value="Genomic_DNA"/>
</dbReference>
<comment type="similarity">
    <text evidence="8 9">Belongs to the TonB-dependent receptor family.</text>
</comment>
<evidence type="ECO:0000256" key="1">
    <source>
        <dbReference type="ARBA" id="ARBA00004571"/>
    </source>
</evidence>
<evidence type="ECO:0000256" key="10">
    <source>
        <dbReference type="SAM" id="Phobius"/>
    </source>
</evidence>
<dbReference type="InterPro" id="IPR008969">
    <property type="entry name" value="CarboxyPept-like_regulatory"/>
</dbReference>
<dbReference type="OrthoDB" id="9768177at2"/>
<dbReference type="PROSITE" id="PS52016">
    <property type="entry name" value="TONB_DEPENDENT_REC_3"/>
    <property type="match status" value="1"/>
</dbReference>
<name>A0A3P1B9F7_9BACT</name>
<keyword evidence="10" id="KW-1133">Transmembrane helix</keyword>
<evidence type="ECO:0000256" key="2">
    <source>
        <dbReference type="ARBA" id="ARBA00022448"/>
    </source>
</evidence>
<dbReference type="InterPro" id="IPR023997">
    <property type="entry name" value="TonB-dep_OMP_SusC/RagA_CS"/>
</dbReference>
<dbReference type="Gene3D" id="2.40.170.20">
    <property type="entry name" value="TonB-dependent receptor, beta-barrel domain"/>
    <property type="match status" value="1"/>
</dbReference>
<dbReference type="Pfam" id="PF13715">
    <property type="entry name" value="CarbopepD_reg_2"/>
    <property type="match status" value="1"/>
</dbReference>
<evidence type="ECO:0000256" key="3">
    <source>
        <dbReference type="ARBA" id="ARBA00022452"/>
    </source>
</evidence>
<evidence type="ECO:0000256" key="7">
    <source>
        <dbReference type="ARBA" id="ARBA00023237"/>
    </source>
</evidence>
<feature type="transmembrane region" description="Helical" evidence="10">
    <location>
        <begin position="50"/>
        <end position="71"/>
    </location>
</feature>
<keyword evidence="5 9" id="KW-0798">TonB box</keyword>
<keyword evidence="7 8" id="KW-0998">Cell outer membrane</keyword>
<evidence type="ECO:0000313" key="13">
    <source>
        <dbReference type="EMBL" id="RRA97740.1"/>
    </source>
</evidence>
<comment type="caution">
    <text evidence="13">The sequence shown here is derived from an EMBL/GenBank/DDBJ whole genome shotgun (WGS) entry which is preliminary data.</text>
</comment>
<keyword evidence="3 8" id="KW-1134">Transmembrane beta strand</keyword>
<evidence type="ECO:0000256" key="4">
    <source>
        <dbReference type="ARBA" id="ARBA00022692"/>
    </source>
</evidence>
<proteinExistence type="inferred from homology"/>
<dbReference type="InterPro" id="IPR000531">
    <property type="entry name" value="Beta-barrel_TonB"/>
</dbReference>
<dbReference type="Gene3D" id="2.60.40.1120">
    <property type="entry name" value="Carboxypeptidase-like, regulatory domain"/>
    <property type="match status" value="1"/>
</dbReference>
<dbReference type="Gene3D" id="2.170.130.10">
    <property type="entry name" value="TonB-dependent receptor, plug domain"/>
    <property type="match status" value="1"/>
</dbReference>
<dbReference type="Pfam" id="PF07715">
    <property type="entry name" value="Plug"/>
    <property type="match status" value="1"/>
</dbReference>
<accession>A0A3P1B9F7</accession>
<keyword evidence="4 8" id="KW-0812">Transmembrane</keyword>
<dbReference type="InterPro" id="IPR039426">
    <property type="entry name" value="TonB-dep_rcpt-like"/>
</dbReference>
<dbReference type="InterPro" id="IPR012910">
    <property type="entry name" value="Plug_dom"/>
</dbReference>
<comment type="subcellular location">
    <subcellularLocation>
        <location evidence="1 8">Cell outer membrane</location>
        <topology evidence="1 8">Multi-pass membrane protein</topology>
    </subcellularLocation>
</comment>
<evidence type="ECO:0000313" key="14">
    <source>
        <dbReference type="Proteomes" id="UP000271925"/>
    </source>
</evidence>
<protein>
    <submittedName>
        <fullName evidence="13">SusC/RagA family TonB-linked outer membrane protein</fullName>
    </submittedName>
</protein>
<dbReference type="InterPro" id="IPR037066">
    <property type="entry name" value="Plug_dom_sf"/>
</dbReference>
<keyword evidence="14" id="KW-1185">Reference proteome</keyword>
<organism evidence="13 14">
    <name type="scientific">Larkinella rosea</name>
    <dbReference type="NCBI Taxonomy" id="2025312"/>
    <lineage>
        <taxon>Bacteria</taxon>
        <taxon>Pseudomonadati</taxon>
        <taxon>Bacteroidota</taxon>
        <taxon>Cytophagia</taxon>
        <taxon>Cytophagales</taxon>
        <taxon>Spirosomataceae</taxon>
        <taxon>Larkinella</taxon>
    </lineage>
</organism>
<dbReference type="SUPFAM" id="SSF49464">
    <property type="entry name" value="Carboxypeptidase regulatory domain-like"/>
    <property type="match status" value="1"/>
</dbReference>
<evidence type="ECO:0000259" key="12">
    <source>
        <dbReference type="Pfam" id="PF07715"/>
    </source>
</evidence>
<evidence type="ECO:0000256" key="5">
    <source>
        <dbReference type="ARBA" id="ARBA00023077"/>
    </source>
</evidence>
<dbReference type="Pfam" id="PF00593">
    <property type="entry name" value="TonB_dep_Rec_b-barrel"/>
    <property type="match status" value="1"/>
</dbReference>
<dbReference type="AlphaFoldDB" id="A0A3P1B9F7"/>
<dbReference type="SUPFAM" id="SSF56935">
    <property type="entry name" value="Porins"/>
    <property type="match status" value="1"/>
</dbReference>
<evidence type="ECO:0000256" key="6">
    <source>
        <dbReference type="ARBA" id="ARBA00023136"/>
    </source>
</evidence>
<evidence type="ECO:0000259" key="11">
    <source>
        <dbReference type="Pfam" id="PF00593"/>
    </source>
</evidence>